<dbReference type="InterPro" id="IPR027417">
    <property type="entry name" value="P-loop_NTPase"/>
</dbReference>
<dbReference type="Gene3D" id="3.40.50.300">
    <property type="entry name" value="P-loop containing nucleotide triphosphate hydrolases"/>
    <property type="match status" value="1"/>
</dbReference>
<gene>
    <name evidence="1" type="ORF">D9756_005035</name>
</gene>
<dbReference type="AlphaFoldDB" id="A0A8H5GA51"/>
<comment type="caution">
    <text evidence="1">The sequence shown here is derived from an EMBL/GenBank/DDBJ whole genome shotgun (WGS) entry which is preliminary data.</text>
</comment>
<dbReference type="SUPFAM" id="SSF52540">
    <property type="entry name" value="P-loop containing nucleoside triphosphate hydrolases"/>
    <property type="match status" value="1"/>
</dbReference>
<dbReference type="PANTHER" id="PTHR10285">
    <property type="entry name" value="URIDINE KINASE"/>
    <property type="match status" value="1"/>
</dbReference>
<evidence type="ECO:0008006" key="3">
    <source>
        <dbReference type="Google" id="ProtNLM"/>
    </source>
</evidence>
<dbReference type="OrthoDB" id="10041966at2759"/>
<evidence type="ECO:0000313" key="1">
    <source>
        <dbReference type="EMBL" id="KAF5361035.1"/>
    </source>
</evidence>
<dbReference type="CDD" id="cd02024">
    <property type="entry name" value="NRK1"/>
    <property type="match status" value="1"/>
</dbReference>
<dbReference type="EMBL" id="JAACJO010000003">
    <property type="protein sequence ID" value="KAF5361035.1"/>
    <property type="molecule type" value="Genomic_DNA"/>
</dbReference>
<reference evidence="1 2" key="1">
    <citation type="journal article" date="2020" name="ISME J.">
        <title>Uncovering the hidden diversity of litter-decomposition mechanisms in mushroom-forming fungi.</title>
        <authorList>
            <person name="Floudas D."/>
            <person name="Bentzer J."/>
            <person name="Ahren D."/>
            <person name="Johansson T."/>
            <person name="Persson P."/>
            <person name="Tunlid A."/>
        </authorList>
    </citation>
    <scope>NUCLEOTIDE SEQUENCE [LARGE SCALE GENOMIC DNA]</scope>
    <source>
        <strain evidence="1 2">CBS 146.42</strain>
    </source>
</reference>
<protein>
    <recommendedName>
        <fullName evidence="3">P-loop containing nucleoside triphosphate hydrolase protein</fullName>
    </recommendedName>
</protein>
<keyword evidence="2" id="KW-1185">Reference proteome</keyword>
<evidence type="ECO:0000313" key="2">
    <source>
        <dbReference type="Proteomes" id="UP000559027"/>
    </source>
</evidence>
<dbReference type="Proteomes" id="UP000559027">
    <property type="component" value="Unassembled WGS sequence"/>
</dbReference>
<proteinExistence type="predicted"/>
<name>A0A8H5GA51_9AGAR</name>
<accession>A0A8H5GA51</accession>
<sequence length="240" mass="27390">METRIVTIGIGGATSSGKTILAKHLRNSLHNSLIIHQDDFVPPAEKLPVDEVYGFTNWDDAPGAIDWDRMVDFLSNLKKTGNLPPDHQSFDGFNETISVPVDDEIIADWKQKSKKVASEHLEKYAQIQRLTTTKRIISNLDVRVFCRVPEDVAKSRREARAYYTPEGDTWRDPPQYWEKIVWPAYIRAHKHMFEGEDVANGKLNGKMKNLILFEGMETKIGDMINTVMQNVLDFSASKKE</sequence>
<organism evidence="1 2">
    <name type="scientific">Leucocoprinus leucothites</name>
    <dbReference type="NCBI Taxonomy" id="201217"/>
    <lineage>
        <taxon>Eukaryota</taxon>
        <taxon>Fungi</taxon>
        <taxon>Dikarya</taxon>
        <taxon>Basidiomycota</taxon>
        <taxon>Agaricomycotina</taxon>
        <taxon>Agaricomycetes</taxon>
        <taxon>Agaricomycetidae</taxon>
        <taxon>Agaricales</taxon>
        <taxon>Agaricineae</taxon>
        <taxon>Agaricaceae</taxon>
        <taxon>Leucocoprinus</taxon>
    </lineage>
</organism>